<evidence type="ECO:0000256" key="2">
    <source>
        <dbReference type="ARBA" id="ARBA00022443"/>
    </source>
</evidence>
<dbReference type="SUPFAM" id="SSF103657">
    <property type="entry name" value="BAR/IMD domain-like"/>
    <property type="match status" value="1"/>
</dbReference>
<dbReference type="PROSITE" id="PS50003">
    <property type="entry name" value="PH_DOMAIN"/>
    <property type="match status" value="1"/>
</dbReference>
<keyword evidence="12" id="KW-1185">Reference proteome</keyword>
<dbReference type="Gene3D" id="2.30.29.30">
    <property type="entry name" value="Pleckstrin-homology domain (PH domain)/Phosphotyrosine-binding domain (PTB)"/>
    <property type="match status" value="1"/>
</dbReference>
<dbReference type="VEuPathDB" id="VectorBase:LLOJ000523"/>
<dbReference type="FunFam" id="2.30.30.40:FF:000055">
    <property type="entry name" value="rho GTPase-activating protein 26 isoform X1"/>
    <property type="match status" value="1"/>
</dbReference>
<dbReference type="OrthoDB" id="3183924at2759"/>
<keyword evidence="2 5" id="KW-0728">SH3 domain</keyword>
<feature type="domain" description="SH3" evidence="8">
    <location>
        <begin position="835"/>
        <end position="894"/>
    </location>
</feature>
<dbReference type="SUPFAM" id="SSF48350">
    <property type="entry name" value="GTPase activation domain, GAP"/>
    <property type="match status" value="1"/>
</dbReference>
<dbReference type="InterPro" id="IPR027267">
    <property type="entry name" value="AH/BAR_dom_sf"/>
</dbReference>
<dbReference type="EnsemblMetazoa" id="LLOJ000523-RA">
    <property type="protein sequence ID" value="LLOJ000523-PA"/>
    <property type="gene ID" value="LLOJ000523"/>
</dbReference>
<dbReference type="InterPro" id="IPR047234">
    <property type="entry name" value="GRAF_fam"/>
</dbReference>
<feature type="compositionally biased region" description="Low complexity" evidence="7">
    <location>
        <begin position="658"/>
        <end position="668"/>
    </location>
</feature>
<sequence>MVIGLQALEFTDCLLDTPDFRENLSRHEKELDKTSQQIKRIIKEIKDLLTAARNLSRAQRALSKSLGEFNFEFIGSNQTEDEQTIVASLENFSQLIAQIEEERGKILQQTQDEIVGDLENFRKDHIGGVKENKKTFCKKTAKFCQAQERFLNMSTKKSDNIIQEADASLGMLEREYLRESLSYVLRIQEVQERIKFEFVETILRFMSGWLLFYHLGHEISEDSKEYIKDLQLKVQKTRENFDETRTKAEELKAKYMDSKMKPETEYTKQGYLFLLEKKAFTATWSKYYCTYKKDKKQFSMVFYNQISGRTEAQTEIYNLLSCTRRASDFEKRFCFDLTFEQKPGIVYTFQGLSEEDRKSWLNAMDGKEPTYLTPGKSQPSDEYHLDDVGFAFVRKCIEILENRGLEEEGLYRIGGIGTKINKILSLGMDRKKNEKERFSFITDDQHSDLLESKTIASALKHYLRNLNEPLMTFRYHKDFIAAAKMDTRIQRLSQVHTLVYRLPKSNFEMLEIVIRHLKAVSMKCHKNKMSVFNLGVVFGPTLLRAVSETVASILDIKFNNVVIEILIENYDLIFKTSPGRPNDYLLHSNQPETIPRGQYHGTRYSQQPLVRVVTKSNYTDPVMSSSLQNIPNGMMLYQNNSPMSIPGSSFHQKYELKSSTGSSQSTHSLPHQEVKLSPREIAMSTAIRNSTRGQEPHQSNHHSYTNVRKVRDLSRDAKAPAGRTTNGDEVYEATKRLNAMTYSESNLIQPREIAIVDRMNSTSSSNESVCSTPSRDLMFYTGKSHIEPTATNSATAEWPYSHHTTQQNNTSQNVVPKKNYARNRYHGNHKDILWNDQVRVRTLYACMAENDGELSFEPNQIITNVKPSSEAGWLEGTLNGKSGLIPQNYVELIP</sequence>
<dbReference type="GO" id="GO:0005096">
    <property type="term" value="F:GTPase activator activity"/>
    <property type="evidence" value="ECO:0007669"/>
    <property type="project" value="UniProtKB-KW"/>
</dbReference>
<evidence type="ECO:0000256" key="1">
    <source>
        <dbReference type="ARBA" id="ARBA00004496"/>
    </source>
</evidence>
<dbReference type="PANTHER" id="PTHR12552:SF1">
    <property type="entry name" value="RHO GTPASE-ACTIVATING PROTEIN GRAF"/>
    <property type="match status" value="1"/>
</dbReference>
<dbReference type="InterPro" id="IPR047225">
    <property type="entry name" value="PH_GRAF"/>
</dbReference>
<evidence type="ECO:0000259" key="10">
    <source>
        <dbReference type="PROSITE" id="PS50238"/>
    </source>
</evidence>
<dbReference type="GO" id="GO:0005829">
    <property type="term" value="C:cytosol"/>
    <property type="evidence" value="ECO:0007669"/>
    <property type="project" value="UniProtKB-ARBA"/>
</dbReference>
<dbReference type="KEGG" id="lll:129795183"/>
<evidence type="ECO:0000313" key="12">
    <source>
        <dbReference type="Proteomes" id="UP000092461"/>
    </source>
</evidence>
<accession>A0A1B0C9A1</accession>
<dbReference type="SUPFAM" id="SSF50729">
    <property type="entry name" value="PH domain-like"/>
    <property type="match status" value="1"/>
</dbReference>
<dbReference type="Proteomes" id="UP000092461">
    <property type="component" value="Unassembled WGS sequence"/>
</dbReference>
<evidence type="ECO:0000259" key="9">
    <source>
        <dbReference type="PROSITE" id="PS50003"/>
    </source>
</evidence>
<dbReference type="SMART" id="SM00326">
    <property type="entry name" value="SH3"/>
    <property type="match status" value="1"/>
</dbReference>
<dbReference type="RefSeq" id="XP_055692236.1">
    <property type="nucleotide sequence ID" value="XM_055836261.1"/>
</dbReference>
<dbReference type="Pfam" id="PF16746">
    <property type="entry name" value="BAR_3"/>
    <property type="match status" value="1"/>
</dbReference>
<evidence type="ECO:0000256" key="6">
    <source>
        <dbReference type="SAM" id="Coils"/>
    </source>
</evidence>
<feature type="coiled-coil region" evidence="6">
    <location>
        <begin position="227"/>
        <end position="254"/>
    </location>
</feature>
<dbReference type="PROSITE" id="PS50002">
    <property type="entry name" value="SH3"/>
    <property type="match status" value="1"/>
</dbReference>
<dbReference type="RefSeq" id="XP_055692238.1">
    <property type="nucleotide sequence ID" value="XM_055836263.1"/>
</dbReference>
<dbReference type="CDD" id="cd01249">
    <property type="entry name" value="BAR-PH_GRAF_family"/>
    <property type="match status" value="1"/>
</dbReference>
<dbReference type="SMART" id="SM00324">
    <property type="entry name" value="RhoGAP"/>
    <property type="match status" value="1"/>
</dbReference>
<feature type="compositionally biased region" description="Basic and acidic residues" evidence="7">
    <location>
        <begin position="709"/>
        <end position="718"/>
    </location>
</feature>
<dbReference type="InterPro" id="IPR008936">
    <property type="entry name" value="Rho_GTPase_activation_prot"/>
</dbReference>
<dbReference type="Gene3D" id="1.20.1270.60">
    <property type="entry name" value="Arfaptin homology (AH) domain/BAR domain"/>
    <property type="match status" value="1"/>
</dbReference>
<dbReference type="InterPro" id="IPR004148">
    <property type="entry name" value="BAR_dom"/>
</dbReference>
<evidence type="ECO:0000259" key="8">
    <source>
        <dbReference type="PROSITE" id="PS50002"/>
    </source>
</evidence>
<reference evidence="11" key="1">
    <citation type="submission" date="2020-05" db="UniProtKB">
        <authorList>
            <consortium name="EnsemblMetazoa"/>
        </authorList>
    </citation>
    <scope>IDENTIFICATION</scope>
    <source>
        <strain evidence="11">Jacobina</strain>
    </source>
</reference>
<dbReference type="PANTHER" id="PTHR12552">
    <property type="entry name" value="OLIGOPHRENIN 1"/>
    <property type="match status" value="1"/>
</dbReference>
<keyword evidence="4" id="KW-0963">Cytoplasm</keyword>
<dbReference type="InterPro" id="IPR001452">
    <property type="entry name" value="SH3_domain"/>
</dbReference>
<evidence type="ECO:0000256" key="3">
    <source>
        <dbReference type="ARBA" id="ARBA00022468"/>
    </source>
</evidence>
<dbReference type="Pfam" id="PF00620">
    <property type="entry name" value="RhoGAP"/>
    <property type="match status" value="1"/>
</dbReference>
<dbReference type="CDD" id="cd07602">
    <property type="entry name" value="BAR_RhoGAP_OPHN1-like"/>
    <property type="match status" value="1"/>
</dbReference>
<keyword evidence="6" id="KW-0175">Coiled coil</keyword>
<protein>
    <recommendedName>
        <fullName evidence="13">Oligophrenin-1</fullName>
    </recommendedName>
</protein>
<dbReference type="Pfam" id="PF14604">
    <property type="entry name" value="SH3_9"/>
    <property type="match status" value="1"/>
</dbReference>
<dbReference type="Gene3D" id="1.10.555.10">
    <property type="entry name" value="Rho GTPase activation protein"/>
    <property type="match status" value="1"/>
</dbReference>
<dbReference type="GO" id="GO:0007165">
    <property type="term" value="P:signal transduction"/>
    <property type="evidence" value="ECO:0007669"/>
    <property type="project" value="InterPro"/>
</dbReference>
<dbReference type="InterPro" id="IPR000198">
    <property type="entry name" value="RhoGAP_dom"/>
</dbReference>
<feature type="coiled-coil region" evidence="6">
    <location>
        <begin position="24"/>
        <end position="58"/>
    </location>
</feature>
<evidence type="ECO:0000256" key="5">
    <source>
        <dbReference type="PROSITE-ProRule" id="PRU00192"/>
    </source>
</evidence>
<dbReference type="SUPFAM" id="SSF50044">
    <property type="entry name" value="SH3-domain"/>
    <property type="match status" value="1"/>
</dbReference>
<dbReference type="SMART" id="SM00233">
    <property type="entry name" value="PH"/>
    <property type="match status" value="1"/>
</dbReference>
<evidence type="ECO:0000256" key="4">
    <source>
        <dbReference type="ARBA" id="ARBA00022490"/>
    </source>
</evidence>
<dbReference type="CDD" id="cd11882">
    <property type="entry name" value="SH3_GRAF-like"/>
    <property type="match status" value="1"/>
</dbReference>
<dbReference type="Gene3D" id="2.30.30.40">
    <property type="entry name" value="SH3 Domains"/>
    <property type="match status" value="1"/>
</dbReference>
<feature type="region of interest" description="Disordered" evidence="7">
    <location>
        <begin position="647"/>
        <end position="730"/>
    </location>
</feature>
<comment type="subcellular location">
    <subcellularLocation>
        <location evidence="1">Cytoplasm</location>
    </subcellularLocation>
</comment>
<evidence type="ECO:0000313" key="11">
    <source>
        <dbReference type="EnsemblMetazoa" id="LLOJ000523-PA"/>
    </source>
</evidence>
<dbReference type="Pfam" id="PF00169">
    <property type="entry name" value="PH"/>
    <property type="match status" value="1"/>
</dbReference>
<name>A0A1B0C9A1_LUTLO</name>
<dbReference type="EMBL" id="AJWK01002077">
    <property type="status" value="NOT_ANNOTATED_CDS"/>
    <property type="molecule type" value="Genomic_DNA"/>
</dbReference>
<dbReference type="InterPro" id="IPR001849">
    <property type="entry name" value="PH_domain"/>
</dbReference>
<evidence type="ECO:0008006" key="13">
    <source>
        <dbReference type="Google" id="ProtNLM"/>
    </source>
</evidence>
<organism evidence="11 12">
    <name type="scientific">Lutzomyia longipalpis</name>
    <name type="common">Sand fly</name>
    <dbReference type="NCBI Taxonomy" id="7200"/>
    <lineage>
        <taxon>Eukaryota</taxon>
        <taxon>Metazoa</taxon>
        <taxon>Ecdysozoa</taxon>
        <taxon>Arthropoda</taxon>
        <taxon>Hexapoda</taxon>
        <taxon>Insecta</taxon>
        <taxon>Pterygota</taxon>
        <taxon>Neoptera</taxon>
        <taxon>Endopterygota</taxon>
        <taxon>Diptera</taxon>
        <taxon>Nematocera</taxon>
        <taxon>Psychodoidea</taxon>
        <taxon>Psychodidae</taxon>
        <taxon>Lutzomyia</taxon>
        <taxon>Lutzomyia</taxon>
    </lineage>
</organism>
<dbReference type="InterPro" id="IPR036028">
    <property type="entry name" value="SH3-like_dom_sf"/>
</dbReference>
<evidence type="ECO:0000256" key="7">
    <source>
        <dbReference type="SAM" id="MobiDB-lite"/>
    </source>
</evidence>
<dbReference type="AlphaFoldDB" id="A0A1B0C9A1"/>
<dbReference type="CTD" id="32522"/>
<dbReference type="FunFam" id="1.10.555.10:FF:000006">
    <property type="entry name" value="Rho GTPase activating protein 26"/>
    <property type="match status" value="1"/>
</dbReference>
<feature type="region of interest" description="Disordered" evidence="7">
    <location>
        <begin position="794"/>
        <end position="813"/>
    </location>
</feature>
<dbReference type="VEuPathDB" id="VectorBase:LLONM1_003482"/>
<dbReference type="InterPro" id="IPR011993">
    <property type="entry name" value="PH-like_dom_sf"/>
</dbReference>
<dbReference type="RefSeq" id="XP_055692237.1">
    <property type="nucleotide sequence ID" value="XM_055836262.1"/>
</dbReference>
<dbReference type="FunFam" id="1.20.1270.60:FF:000001">
    <property type="entry name" value="Rho GTPase-activating protein 26"/>
    <property type="match status" value="1"/>
</dbReference>
<proteinExistence type="predicted"/>
<feature type="compositionally biased region" description="Polar residues" evidence="7">
    <location>
        <begin position="802"/>
        <end position="813"/>
    </location>
</feature>
<feature type="compositionally biased region" description="Polar residues" evidence="7">
    <location>
        <begin position="686"/>
        <end position="706"/>
    </location>
</feature>
<feature type="domain" description="Rho-GAP" evidence="10">
    <location>
        <begin position="383"/>
        <end position="574"/>
    </location>
</feature>
<dbReference type="GeneID" id="129795183"/>
<keyword evidence="3" id="KW-0343">GTPase activation</keyword>
<feature type="domain" description="PH" evidence="9">
    <location>
        <begin position="265"/>
        <end position="369"/>
    </location>
</feature>
<dbReference type="PROSITE" id="PS50238">
    <property type="entry name" value="RHOGAP"/>
    <property type="match status" value="1"/>
</dbReference>